<name>A0A9J5WUL8_SOLCO</name>
<keyword evidence="2" id="KW-1185">Reference proteome</keyword>
<protein>
    <submittedName>
        <fullName evidence="1">Uncharacterized protein</fullName>
    </submittedName>
</protein>
<comment type="caution">
    <text evidence="1">The sequence shown here is derived from an EMBL/GenBank/DDBJ whole genome shotgun (WGS) entry which is preliminary data.</text>
</comment>
<evidence type="ECO:0000313" key="2">
    <source>
        <dbReference type="Proteomes" id="UP000824120"/>
    </source>
</evidence>
<gene>
    <name evidence="1" type="ORF">H5410_049584</name>
</gene>
<sequence>MDRDKGVITFESLVLSTISTDEYLLPILSEKLRGVGLIGELCKGFQLLMDRDMQKVVSMEKQLI</sequence>
<reference evidence="1 2" key="1">
    <citation type="submission" date="2020-09" db="EMBL/GenBank/DDBJ databases">
        <title>De no assembly of potato wild relative species, Solanum commersonii.</title>
        <authorList>
            <person name="Cho K."/>
        </authorList>
    </citation>
    <scope>NUCLEOTIDE SEQUENCE [LARGE SCALE GENOMIC DNA]</scope>
    <source>
        <strain evidence="1">LZ3.2</strain>
        <tissue evidence="1">Leaf</tissue>
    </source>
</reference>
<dbReference type="Proteomes" id="UP000824120">
    <property type="component" value="Chromosome 10"/>
</dbReference>
<accession>A0A9J5WUL8</accession>
<dbReference type="EMBL" id="JACXVP010000010">
    <property type="protein sequence ID" value="KAG5578957.1"/>
    <property type="molecule type" value="Genomic_DNA"/>
</dbReference>
<evidence type="ECO:0000313" key="1">
    <source>
        <dbReference type="EMBL" id="KAG5578957.1"/>
    </source>
</evidence>
<organism evidence="1 2">
    <name type="scientific">Solanum commersonii</name>
    <name type="common">Commerson's wild potato</name>
    <name type="synonym">Commerson's nightshade</name>
    <dbReference type="NCBI Taxonomy" id="4109"/>
    <lineage>
        <taxon>Eukaryota</taxon>
        <taxon>Viridiplantae</taxon>
        <taxon>Streptophyta</taxon>
        <taxon>Embryophyta</taxon>
        <taxon>Tracheophyta</taxon>
        <taxon>Spermatophyta</taxon>
        <taxon>Magnoliopsida</taxon>
        <taxon>eudicotyledons</taxon>
        <taxon>Gunneridae</taxon>
        <taxon>Pentapetalae</taxon>
        <taxon>asterids</taxon>
        <taxon>lamiids</taxon>
        <taxon>Solanales</taxon>
        <taxon>Solanaceae</taxon>
        <taxon>Solanoideae</taxon>
        <taxon>Solaneae</taxon>
        <taxon>Solanum</taxon>
    </lineage>
</organism>
<proteinExistence type="predicted"/>
<dbReference type="AlphaFoldDB" id="A0A9J5WUL8"/>